<dbReference type="AlphaFoldDB" id="A0A0M6Y171"/>
<evidence type="ECO:0000313" key="2">
    <source>
        <dbReference type="Proteomes" id="UP000048926"/>
    </source>
</evidence>
<gene>
    <name evidence="1" type="ORF">LAL4801_01872</name>
</gene>
<name>A0A0M6Y171_9HYPH</name>
<accession>A0A0M6Y171</accession>
<reference evidence="2" key="1">
    <citation type="submission" date="2015-07" db="EMBL/GenBank/DDBJ databases">
        <authorList>
            <person name="Rodrigo-Torres Lidia"/>
            <person name="Arahal R.David."/>
        </authorList>
    </citation>
    <scope>NUCLEOTIDE SEQUENCE [LARGE SCALE GENOMIC DNA]</scope>
    <source>
        <strain evidence="2">CECT 4801</strain>
    </source>
</reference>
<organism evidence="1 2">
    <name type="scientific">Roseibium aggregatum</name>
    <dbReference type="NCBI Taxonomy" id="187304"/>
    <lineage>
        <taxon>Bacteria</taxon>
        <taxon>Pseudomonadati</taxon>
        <taxon>Pseudomonadota</taxon>
        <taxon>Alphaproteobacteria</taxon>
        <taxon>Hyphomicrobiales</taxon>
        <taxon>Stappiaceae</taxon>
        <taxon>Roseibium</taxon>
    </lineage>
</organism>
<sequence>MADFEDLTGWREELAAFEKTEEGRAFFAGNKRYGGIKVPYENVVQMVELIRGDEELHEALRKKIWFAAYAEKHDLEVHDDEFLELNPLEAHDTFIAFERWYLMKAPVRFDKRDLIVATWLAIDLEEGRLTSLRTEQARDFIKENYARYISFPGEET</sequence>
<dbReference type="EMBL" id="CXST01000001">
    <property type="protein sequence ID" value="CTQ43434.1"/>
    <property type="molecule type" value="Genomic_DNA"/>
</dbReference>
<evidence type="ECO:0000313" key="1">
    <source>
        <dbReference type="EMBL" id="CTQ43434.1"/>
    </source>
</evidence>
<dbReference type="Proteomes" id="UP000048926">
    <property type="component" value="Unassembled WGS sequence"/>
</dbReference>
<protein>
    <submittedName>
        <fullName evidence="1">Uncharacterized protein</fullName>
    </submittedName>
</protein>
<dbReference type="RefSeq" id="WP_055655567.1">
    <property type="nucleotide sequence ID" value="NZ_CXST01000001.1"/>
</dbReference>
<proteinExistence type="predicted"/>
<keyword evidence="2" id="KW-1185">Reference proteome</keyword>